<proteinExistence type="predicted"/>
<sequence>MKKKTLLALFCTVGLMGSLGFNLGVEAKELNKFIKNEAGELGYDLNQKVPMYPGSNEIVDIPENYTPDKELFQSSWVATIQNLNFSQPGSQEEFQTNYLNVLGDFKEWNMNAMIFQVRPLLDSWYQSEFNPWSEFLTGTQGVNPGYDPLPWMIEETHKAGMEYHAWLNPYRVSNTKFNNAGLQNKTGKTESELAALAIPDLVKLYNQAGILADNNYAVLHPEQVLMFDQKLFLNPGIPEVREHVFNTVDELVRKYDIDAIHFDDYFYPYRITVDGENVFFGTKDEDKATFEKYGAGFTSIEEWRRHNINLLAEGVKATIDTANNELGKSVQFGISPFGIWEHIENDERGSHTPLTSSQSYSGSIFADTYKWIKEETVDYMAPQIYWSFDQAAAPYGDLTKWWNDVAEGTHTQIYIGHANYKHVGNGGWDASWLNPEEVPNQLKFNTAYPNIKGSALFSYNDITPSNIDSLADNLKQRHQAKNQSIELLKKDYFNQKLLVPAKPWLSHGEVLPPKDVAVNGKEVSITASENGRERFYIVYVGEGNEAEVTSNGANIVERIYNDGSGQFKLTLPELVKGNVFVTATDAAGVESKPFIKEVPVEKGKVTVKYLEQGTNKVLDEMTLEGDVDAAFNIEVKQFATYEIIKPEFSLEGKFTTEEQQFSIFYKKVETTETSTTESSSSEKGEGSGSSNSGSSNSDKGSSSSKVYAPVKNLPKTGEKQSNIIYVVFGLMILSIAGIIFKKKSTR</sequence>
<feature type="compositionally biased region" description="Low complexity" evidence="6">
    <location>
        <begin position="688"/>
        <end position="705"/>
    </location>
</feature>
<dbReference type="InterPro" id="IPR009459">
    <property type="entry name" value="MucBP_dom"/>
</dbReference>
<evidence type="ECO:0000256" key="2">
    <source>
        <dbReference type="ARBA" id="ARBA00022525"/>
    </source>
</evidence>
<dbReference type="EMBL" id="NGJX01000001">
    <property type="protein sequence ID" value="RSU05485.1"/>
    <property type="molecule type" value="Genomic_DNA"/>
</dbReference>
<gene>
    <name evidence="10" type="ORF">CBF32_00365</name>
</gene>
<keyword evidence="7" id="KW-0812">Transmembrane</keyword>
<dbReference type="InterPro" id="IPR019931">
    <property type="entry name" value="LPXTG_anchor"/>
</dbReference>
<dbReference type="OrthoDB" id="9794671at2"/>
<keyword evidence="4" id="KW-0677">Repeat</keyword>
<evidence type="ECO:0000313" key="11">
    <source>
        <dbReference type="Proteomes" id="UP000288197"/>
    </source>
</evidence>
<dbReference type="PANTHER" id="PTHR43405:SF1">
    <property type="entry name" value="GLYCOSYL HYDROLASE DIGH"/>
    <property type="match status" value="1"/>
</dbReference>
<dbReference type="InterPro" id="IPR003790">
    <property type="entry name" value="GHL10"/>
</dbReference>
<evidence type="ECO:0000259" key="9">
    <source>
        <dbReference type="PROSITE" id="PS50847"/>
    </source>
</evidence>
<evidence type="ECO:0000256" key="1">
    <source>
        <dbReference type="ARBA" id="ARBA00022512"/>
    </source>
</evidence>
<reference evidence="10 11" key="1">
    <citation type="submission" date="2017-05" db="EMBL/GenBank/DDBJ databases">
        <title>Vagococcus spp. assemblies.</title>
        <authorList>
            <person name="Gulvik C.A."/>
        </authorList>
    </citation>
    <scope>NUCLEOTIDE SEQUENCE [LARGE SCALE GENOMIC DNA]</scope>
    <source>
        <strain evidence="10 11">NCFB 2497</strain>
    </source>
</reference>
<feature type="chain" id="PRO_5035303748" description="Gram-positive cocci surface proteins LPxTG domain-containing protein" evidence="8">
    <location>
        <begin position="28"/>
        <end position="746"/>
    </location>
</feature>
<evidence type="ECO:0000256" key="7">
    <source>
        <dbReference type="SAM" id="Phobius"/>
    </source>
</evidence>
<keyword evidence="5" id="KW-0572">Peptidoglycan-anchor</keyword>
<dbReference type="SUPFAM" id="SSF51445">
    <property type="entry name" value="(Trans)glycosidases"/>
    <property type="match status" value="1"/>
</dbReference>
<dbReference type="Gene3D" id="3.10.20.320">
    <property type="entry name" value="Putative peptidoglycan bound protein (lpxtg motif)"/>
    <property type="match status" value="1"/>
</dbReference>
<evidence type="ECO:0000256" key="6">
    <source>
        <dbReference type="SAM" id="MobiDB-lite"/>
    </source>
</evidence>
<feature type="signal peptide" evidence="8">
    <location>
        <begin position="1"/>
        <end position="27"/>
    </location>
</feature>
<feature type="transmembrane region" description="Helical" evidence="7">
    <location>
        <begin position="723"/>
        <end position="740"/>
    </location>
</feature>
<feature type="domain" description="Gram-positive cocci surface proteins LPxTG" evidence="9">
    <location>
        <begin position="713"/>
        <end position="746"/>
    </location>
</feature>
<keyword evidence="7" id="KW-0472">Membrane</keyword>
<comment type="caution">
    <text evidence="10">The sequence shown here is derived from an EMBL/GenBank/DDBJ whole genome shotgun (WGS) entry which is preliminary data.</text>
</comment>
<name>A0A369B1D6_9ENTE</name>
<dbReference type="Pfam" id="PF06458">
    <property type="entry name" value="MucBP"/>
    <property type="match status" value="1"/>
</dbReference>
<evidence type="ECO:0000256" key="8">
    <source>
        <dbReference type="SAM" id="SignalP"/>
    </source>
</evidence>
<keyword evidence="2" id="KW-0964">Secreted</keyword>
<dbReference type="Pfam" id="PF02638">
    <property type="entry name" value="GHL10"/>
    <property type="match status" value="1"/>
</dbReference>
<accession>A0A369B1D6</accession>
<feature type="region of interest" description="Disordered" evidence="6">
    <location>
        <begin position="674"/>
        <end position="706"/>
    </location>
</feature>
<keyword evidence="3 8" id="KW-0732">Signal</keyword>
<keyword evidence="11" id="KW-1185">Reference proteome</keyword>
<dbReference type="AlphaFoldDB" id="A0A369B1D6"/>
<organism evidence="10 11">
    <name type="scientific">Vagococcus fluvialis</name>
    <dbReference type="NCBI Taxonomy" id="2738"/>
    <lineage>
        <taxon>Bacteria</taxon>
        <taxon>Bacillati</taxon>
        <taxon>Bacillota</taxon>
        <taxon>Bacilli</taxon>
        <taxon>Lactobacillales</taxon>
        <taxon>Enterococcaceae</taxon>
        <taxon>Vagococcus</taxon>
    </lineage>
</organism>
<evidence type="ECO:0000256" key="4">
    <source>
        <dbReference type="ARBA" id="ARBA00022737"/>
    </source>
</evidence>
<dbReference type="RefSeq" id="WP_114288894.1">
    <property type="nucleotide sequence ID" value="NZ_NGJX01000001.1"/>
</dbReference>
<protein>
    <recommendedName>
        <fullName evidence="9">Gram-positive cocci surface proteins LPxTG domain-containing protein</fullName>
    </recommendedName>
</protein>
<dbReference type="PROSITE" id="PS50847">
    <property type="entry name" value="GRAM_POS_ANCHORING"/>
    <property type="match status" value="1"/>
</dbReference>
<dbReference type="GeneID" id="63145638"/>
<keyword evidence="7" id="KW-1133">Transmembrane helix</keyword>
<evidence type="ECO:0000313" key="10">
    <source>
        <dbReference type="EMBL" id="RSU05485.1"/>
    </source>
</evidence>
<keyword evidence="1" id="KW-0134">Cell wall</keyword>
<dbReference type="Pfam" id="PF00746">
    <property type="entry name" value="Gram_pos_anchor"/>
    <property type="match status" value="1"/>
</dbReference>
<dbReference type="InterPro" id="IPR017853">
    <property type="entry name" value="GH"/>
</dbReference>
<dbReference type="Gene3D" id="3.20.20.80">
    <property type="entry name" value="Glycosidases"/>
    <property type="match status" value="1"/>
</dbReference>
<dbReference type="PANTHER" id="PTHR43405">
    <property type="entry name" value="GLYCOSYL HYDROLASE DIGH"/>
    <property type="match status" value="1"/>
</dbReference>
<dbReference type="InterPro" id="IPR052177">
    <property type="entry name" value="Divisome_Glycosyl_Hydrolase"/>
</dbReference>
<dbReference type="NCBIfam" id="TIGR01167">
    <property type="entry name" value="LPXTG_anchor"/>
    <property type="match status" value="1"/>
</dbReference>
<evidence type="ECO:0000256" key="3">
    <source>
        <dbReference type="ARBA" id="ARBA00022729"/>
    </source>
</evidence>
<dbReference type="Proteomes" id="UP000288197">
    <property type="component" value="Unassembled WGS sequence"/>
</dbReference>
<evidence type="ECO:0000256" key="5">
    <source>
        <dbReference type="ARBA" id="ARBA00023088"/>
    </source>
</evidence>